<protein>
    <submittedName>
        <fullName evidence="2">Glyoxalase</fullName>
    </submittedName>
</protein>
<keyword evidence="3" id="KW-1185">Reference proteome</keyword>
<dbReference type="AlphaFoldDB" id="A0A202E4F0"/>
<dbReference type="OrthoDB" id="37941at2157"/>
<comment type="caution">
    <text evidence="2">The sequence shown here is derived from an EMBL/GenBank/DDBJ whole genome shotgun (WGS) entry which is preliminary data.</text>
</comment>
<dbReference type="InterPro" id="IPR004360">
    <property type="entry name" value="Glyas_Fos-R_dOase_dom"/>
</dbReference>
<reference evidence="2 3" key="1">
    <citation type="submission" date="2017-02" db="EMBL/GenBank/DDBJ databases">
        <title>Natronthermophilus aegyptiacus gen. nov.,sp. nov., an aerobic, extremely halophilic alkalithermophilic archaeon isolated from the athalassohaline Wadi An Natrun, Egypt.</title>
        <authorList>
            <person name="Zhao B."/>
        </authorList>
    </citation>
    <scope>NUCLEOTIDE SEQUENCE [LARGE SCALE GENOMIC DNA]</scope>
    <source>
        <strain evidence="2 3">CGMCC 1.3597</strain>
    </source>
</reference>
<evidence type="ECO:0000313" key="2">
    <source>
        <dbReference type="EMBL" id="OVE83109.1"/>
    </source>
</evidence>
<dbReference type="Proteomes" id="UP000196084">
    <property type="component" value="Unassembled WGS sequence"/>
</dbReference>
<feature type="domain" description="VOC" evidence="1">
    <location>
        <begin position="15"/>
        <end position="130"/>
    </location>
</feature>
<proteinExistence type="predicted"/>
<sequence>MTLSSTPDRLPDETSLGRSALTVSDLAEQTAFYRDVVGLAVLERSPTTSVLGAGETPLLVLERDDDVPVRPETSAGLYHNAFRVPSRPALGAALERIRSHWQLDGAADHLVSEALYLTDPEGNGVELYRDFPREDWPRSEAGRVQMGTDPLDLSQLAADSTGAETVPAATDLGHVHLEVTSLSAFEAFYVETLGFETQMTASNVAFISAGGYHHHLGANTWNRRTTARAGRGLAWIELCLPDKKALEAVTQRLEDGGYTVDERETAGVVIDPDGIDVRLRVE</sequence>
<dbReference type="PANTHER" id="PTHR43279">
    <property type="entry name" value="CATECHOL-2,3-DIOXYGENASE"/>
    <property type="match status" value="1"/>
</dbReference>
<dbReference type="PANTHER" id="PTHR43279:SF1">
    <property type="entry name" value="CATECHOL-2,3-DIOXYGENASE"/>
    <property type="match status" value="1"/>
</dbReference>
<accession>A0A202E4F0</accession>
<dbReference type="RefSeq" id="WP_054861830.1">
    <property type="nucleotide sequence ID" value="NZ_MWPH01000004.1"/>
</dbReference>
<name>A0A202E4F0_9EURY</name>
<dbReference type="InterPro" id="IPR037523">
    <property type="entry name" value="VOC_core"/>
</dbReference>
<dbReference type="EMBL" id="MWPH01000004">
    <property type="protein sequence ID" value="OVE83109.1"/>
    <property type="molecule type" value="Genomic_DNA"/>
</dbReference>
<organism evidence="2 3">
    <name type="scientific">Natronolimnobius baerhuensis</name>
    <dbReference type="NCBI Taxonomy" id="253108"/>
    <lineage>
        <taxon>Archaea</taxon>
        <taxon>Methanobacteriati</taxon>
        <taxon>Methanobacteriota</taxon>
        <taxon>Stenosarchaea group</taxon>
        <taxon>Halobacteria</taxon>
        <taxon>Halobacteriales</taxon>
        <taxon>Natrialbaceae</taxon>
        <taxon>Natronolimnobius</taxon>
    </lineage>
</organism>
<gene>
    <name evidence="2" type="ORF">B2G88_17000</name>
</gene>
<evidence type="ECO:0000313" key="3">
    <source>
        <dbReference type="Proteomes" id="UP000196084"/>
    </source>
</evidence>
<dbReference type="Gene3D" id="3.10.180.10">
    <property type="entry name" value="2,3-Dihydroxybiphenyl 1,2-Dioxygenase, domain 1"/>
    <property type="match status" value="2"/>
</dbReference>
<dbReference type="SUPFAM" id="SSF54593">
    <property type="entry name" value="Glyoxalase/Bleomycin resistance protein/Dihydroxybiphenyl dioxygenase"/>
    <property type="match status" value="2"/>
</dbReference>
<dbReference type="PROSITE" id="PS51819">
    <property type="entry name" value="VOC"/>
    <property type="match status" value="1"/>
</dbReference>
<dbReference type="InterPro" id="IPR029068">
    <property type="entry name" value="Glyas_Bleomycin-R_OHBP_Dase"/>
</dbReference>
<dbReference type="Pfam" id="PF00903">
    <property type="entry name" value="Glyoxalase"/>
    <property type="match status" value="2"/>
</dbReference>
<evidence type="ECO:0000259" key="1">
    <source>
        <dbReference type="PROSITE" id="PS51819"/>
    </source>
</evidence>